<dbReference type="OrthoDB" id="431717at2759"/>
<dbReference type="PANTHER" id="PTHR11139:SF68">
    <property type="entry name" value="DNA-DEPENDENT PROTEIN KINASE CATALYTIC SUBUNIT"/>
    <property type="match status" value="1"/>
</dbReference>
<dbReference type="InterPro" id="IPR000403">
    <property type="entry name" value="PI3/4_kinase_cat_dom"/>
</dbReference>
<dbReference type="PANTHER" id="PTHR11139">
    <property type="entry name" value="ATAXIA TELANGIECTASIA MUTATED ATM -RELATED"/>
    <property type="match status" value="1"/>
</dbReference>
<name>A0A158R8B3_TAEAS</name>
<dbReference type="SMART" id="SM01343">
    <property type="entry name" value="FATC"/>
    <property type="match status" value="1"/>
</dbReference>
<dbReference type="PROSITE" id="PS50290">
    <property type="entry name" value="PI3_4_KINASE_3"/>
    <property type="match status" value="1"/>
</dbReference>
<dbReference type="Pfam" id="PF08163">
    <property type="entry name" value="DNAPKcs_CC3"/>
    <property type="match status" value="1"/>
</dbReference>
<evidence type="ECO:0000313" key="4">
    <source>
        <dbReference type="Proteomes" id="UP000282613"/>
    </source>
</evidence>
<dbReference type="Proteomes" id="UP000282613">
    <property type="component" value="Unassembled WGS sequence"/>
</dbReference>
<feature type="region of interest" description="Disordered" evidence="1">
    <location>
        <begin position="2574"/>
        <end position="2595"/>
    </location>
</feature>
<dbReference type="InterPro" id="IPR011009">
    <property type="entry name" value="Kinase-like_dom_sf"/>
</dbReference>
<reference evidence="3 4" key="2">
    <citation type="submission" date="2018-11" db="EMBL/GenBank/DDBJ databases">
        <authorList>
            <consortium name="Pathogen Informatics"/>
        </authorList>
    </citation>
    <scope>NUCLEOTIDE SEQUENCE [LARGE SCALE GENOMIC DNA]</scope>
</reference>
<gene>
    <name evidence="3" type="ORF">TASK_LOCUS5100</name>
</gene>
<keyword evidence="4" id="KW-1185">Reference proteome</keyword>
<dbReference type="InterPro" id="IPR050517">
    <property type="entry name" value="DDR_Repair_Kinase"/>
</dbReference>
<organism evidence="5">
    <name type="scientific">Taenia asiatica</name>
    <name type="common">Asian tapeworm</name>
    <dbReference type="NCBI Taxonomy" id="60517"/>
    <lineage>
        <taxon>Eukaryota</taxon>
        <taxon>Metazoa</taxon>
        <taxon>Spiralia</taxon>
        <taxon>Lophotrochozoa</taxon>
        <taxon>Platyhelminthes</taxon>
        <taxon>Cestoda</taxon>
        <taxon>Eucestoda</taxon>
        <taxon>Cyclophyllidea</taxon>
        <taxon>Taeniidae</taxon>
        <taxon>Taenia</taxon>
    </lineage>
</organism>
<dbReference type="GO" id="GO:0004674">
    <property type="term" value="F:protein serine/threonine kinase activity"/>
    <property type="evidence" value="ECO:0007669"/>
    <property type="project" value="TreeGrafter"/>
</dbReference>
<dbReference type="GO" id="GO:0006303">
    <property type="term" value="P:double-strand break repair via nonhomologous end joining"/>
    <property type="evidence" value="ECO:0007669"/>
    <property type="project" value="InterPro"/>
</dbReference>
<evidence type="ECO:0000313" key="3">
    <source>
        <dbReference type="EMBL" id="VDK34511.1"/>
    </source>
</evidence>
<dbReference type="Gene3D" id="3.30.1010.10">
    <property type="entry name" value="Phosphatidylinositol 3-kinase Catalytic Subunit, Chain A, domain 4"/>
    <property type="match status" value="1"/>
</dbReference>
<dbReference type="SMART" id="SM00146">
    <property type="entry name" value="PI3Kc"/>
    <property type="match status" value="1"/>
</dbReference>
<feature type="compositionally biased region" description="Acidic residues" evidence="1">
    <location>
        <begin position="2575"/>
        <end position="2593"/>
    </location>
</feature>
<protein>
    <submittedName>
        <fullName evidence="5">PI3K/PI4K domain-containing protein</fullName>
    </submittedName>
</protein>
<proteinExistence type="predicted"/>
<dbReference type="InterPro" id="IPR046804">
    <property type="entry name" value="DNA-PKcs_N"/>
</dbReference>
<evidence type="ECO:0000256" key="1">
    <source>
        <dbReference type="SAM" id="MobiDB-lite"/>
    </source>
</evidence>
<feature type="domain" description="PI3K/PI4K catalytic" evidence="2">
    <location>
        <begin position="3385"/>
        <end position="3713"/>
    </location>
</feature>
<feature type="region of interest" description="Disordered" evidence="1">
    <location>
        <begin position="2641"/>
        <end position="2660"/>
    </location>
</feature>
<dbReference type="SUPFAM" id="SSF56112">
    <property type="entry name" value="Protein kinase-like (PK-like)"/>
    <property type="match status" value="1"/>
</dbReference>
<sequence length="3770" mass="419183">MSYLQTLVSHKNLALAKAAQGAYVALLTCYRNCALMETTSDDSLSTVSGSITTFLMESPPMDALTPNQLSFRLRCLSILMPVYEKRQSTHESARILSWTVKEIVHLVAEISDTPMPPKAYCLPDLIESAANVLAIYPSSQQMEKLWRSLKLAIIGCFEAYPRLSQNVTERVAYSIFNAIKILTKERYLTSVINEAFYHAVLQTCSHSPFDLGDSELDSESEVESEVVEGDLDSVSQPSGSFQTEIAIPRPSYREYLPLWRTLLGLPTSLVRKERYSRTNGESSSSIFRLLLTSSLAILKRLDFSYAERSTDTGEMESQVVVKNPQDVLLLSNMAAFLEQILPECSITTYDTTAPSFLQTCLELVEKYPLLSGLYRLLRLAVLLAKQSGLFKECHASPILTHLRSFAISLLEAFKPMGALSADDLSTARCSCLLSLPLSVFSLHPEDGLFDQLAHVISFTCQLAGLQVRCVDLAIAAASAVESWLNVGASVSRQARVSAAEYLHGYIVLGLIKQREIFPDPSDPIGESDSTYWSLLFHVTFILGADTDQLISRPFRCLAFQLVHWFAGYRMAGLCEAKLLQKVILRILNLTPPEDDIFDYIDSQWPLSELIQTRRTKLASACLQDYLKWMSSEATGNRRRCNSIGDQTFEDLLQLTLDGLCQNGAAAQVFTNTIANLLSARPEMALRYVSPLIDAFKRSLLSAPSQSSVSAAVKRAVQLLTELMKKAPEGLIRDDCVTPEKQPRLTRTGKNGPVGESLKPTSWEAASVPSCLKSLLLACRDPLNGKLFQELVEQVISSSTSRLIPKILSDTGFLISTFEWNLNSLNGFVRCLDNYSWLLSANLITNMVFFEAILLPESRIIEFLKRYCGSEENMSQDESMAIVNFLLAILHSKPGVELSSVFSEDHTIWNFLGRILLKPVTMEIRLVDKNTPGSSDKLAELAQAAFAISSCLTHQIAFDAEVLLKAINQSNRCLIYPAKLLSILGFNKEDAVQLNDLNAVMSILLKSLGIYAREPNKMWTNQLCDGIANAWHQRIEPLLEDSNFGKEVCVDLLEAVISLSQVELDRNTFVATYVNLLKTEILKAFTKVKLLDMLAFFLQPEVTPTTFGLTSESRIEIVEAVKRLLASSLPLDPQEFAHPSTKLSECETLLRSVLSLLKTVSCPKAIQILTMTFCRYDEHFMDEELDDALRCAMKRIWTLPLFQERLLTSAVEAFEQAVISGQPSIAFIDLWHRYFRKFIQPLLLYVGPVALERIGVQNIVKWTQNLAIGVQGGGLTVMHWMWRLLSCSTTFYLLAVLYNRLPKACLHGMSNGGVGSILKAFLGPVMLDPLRKMEIKGKELTAMLIGKAHTTLKDALEPPPNTSLTHDLEVTASTLRRALWSASLACLVATVSATQTQEKVYNYVLACDPLLRFLPADKILNFPRRRSGKYRSAFIELREEFWLPSQREPYLRRQSKESAGKGRIFGGDPNRGELLQGSSFSVEINRFMRASGTQIIRGSTSLADLNKPIRSIKETTSPPLSATSADFTQDESAEAFQVNLEVDCLNTTSVMVCFVGLLKHMHRLGFLKFENSNELPAILRFLYEQFTSSRSNANVRAFVVKLIINCTELFKPFAELWLPVLTTYASSGVEALVDSCGLSSLSIDLCLLLGDWGVSGASLSSTEVKKSTAPSLLAYLIKNAWITSSPDGDGDHTSSIPEGVASALKNNLELFRLLADTWLPAGVSIPYKELLFELQGYTDYKRVTFTFHLFKTILSSCNSFSPEADNVPLSRFISVLLKNVHQSHKTLLTVVWECSGLLASKFTSLCSTSQERSGNILQSRGLHIPPLSYLPIDFHPLVAELWSSVNDLNIAQRRKRPSAVPITNTIEAACAAASHWPVLAVHMANTLLGMGIPEDIESTTFSHCLRMFGKLMEDFKEDKLVFPLEQTAKVEILQNMVNSNVLEMVKWGTEIVLFDGTMLILRMIQFAMAASRGDKEFSAEMRQLLILRLLRTLISTLTRPNSTSNSRRVAYRAFVEARQAFSGAGNKEIEEVCNLGLSYGLCAEDDQQLRGQLRKHISQHCLDSPLLGDSPSLSRCLSILRMLSSGRHVNTAGQALEGRIGQHFVSTTLEMALEPAIKSAEFRHPFRQNPLDPLFPFKETRHVCFTRKSISTSRFMLDPVVLSGTQQLLLSQTQVVEAGSATLVLPEGSATETQLMETQGIPSTSAFSQIDPMFSDAKPHRRPLLDSSSSTQMRRRNKLRNFKNLSRVEKLRQKFLFPATIASQFPDIHMGNGFREFFKQRTIQRQHAETTSTSDTSLNDSARLCRRHRLGALPDVETLTPEALLKPLFQLAEAGPSECGSVLLGLIFEAVIVSMAKSPSADIFLKGLGSALAGLLLRGQTVCLPLLWDLSGLEGRVLYLLPEPTLLAASAISAELTAIGTLVMEEAFCAAAKRCSKGIRQSLSTLSPWTATTRRFFTSSLPVFILPHEEFEIASAEGTNNQFVTTTTTAATCWWQLTRLYADLGLSDELLGWLCDRWIAGSKSPVLERLGTAIVAKVFGDYEGAFMQLSDVRSHTVIWRMHLLKILLQLLTSSTNDDDDDDEGKIKESEDEGTESGIWSTCPVGLNAEIQLVCREELLQCLALLGSWEELDVAATATATSLITPTDDPSPNAAEAKPSTSNTTIVDEFAPLWKDPYLMESVVPQIIHSRLQQCLLAEINKVININSSSDTDALDRFCCIMESGLRSASQDFETKFAYELAVFDVLCEDLSRAQIRCKSAFKGLTQTWSSKECRNTLLQKTQLLIELKEFLEASTEGLGAPSASKLFHTWQARCSIVSEELTTSRLFLLSKMAEAGCLSLNDQLLPVAVNFRLECGNEFSRTGNSRRAIHQLTSLYKLIQMLDQVGDDSEYRRLAWCSAFSRAWISAYSQDLVFCSSAAVEGNNFLADLENGLLRCLSSNSHCIEIYEALRQLPSTDNEDAALAQFSHAISTAQILSAFHDFQTSGRLSDLGSRHYVTSLQPTLKTRFSKIHGWSEMDDVNFLESSAFFFFKQCVEVAMGVWSTSKGSSPLAEKPQKPFHRVYNLILCLTIEGERNRDAYAGIFTRSVLTAMRMGAEGGRIRFGRVLQVEVARCKSAAHYDSSVFCELAKHLPPWMFSQWFDRLLNALLEGAACLVTDILRRVAQRYSQALALPFRVLVTSACGWDHDERSLVERFTAKLIEDGKGDAIPILTELSSALSKHARLSRFLSEFEFFDDPDIVFKDWVSNYARKIIRSDLSSRADVMASCNSLLEHGFLRLHGAVISSTSVNAGMGRQCAVKKLSDLIQKEFGHDCKTLQSITLSDFDSAIQRIISTYKQNDSKISRMDHFSQWLANFSPDEQDPIGMLGQCVDSSSEGQVDVTIERVDPNVKCLASLRRPKLVRLLGNDGHWRRWLVKGGEDLRQDASIQRLLGFANHAIASATTTTSTGASTEFLRTYTVVPVSSSRGLIRWLDSTTTLFAFTMNAMNVRETNHYLAESSELAAKAASHSGDFLWDSKAEAASIVLQFTELEDFVFSLRLLRRGLRNAVATSAEHFVTLRHRLISSHAAICAVHFILGVGDRHMGNFLLDTSTGSLVGIDFGYVFGVTLSFPTPEYVPIRLTASLRELLEPSGPAGLFGSTLYRTIAALRHHSSLFLSIIQPFIEDNSSTDWSVYSQRYNQSEEEYQRCRLSLLRRKLIGHCPAELLIDDLRGRFGTSDWFTHFEVIARTTVASAGGSIVLPPAEQVRRLVCLSTCPELLARMHAGWGAAL</sequence>
<dbReference type="InterPro" id="IPR012582">
    <property type="entry name" value="DNAPKcs_CC3"/>
</dbReference>
<dbReference type="Pfam" id="PF00454">
    <property type="entry name" value="PI3_PI4_kinase"/>
    <property type="match status" value="1"/>
</dbReference>
<dbReference type="InterPro" id="IPR003152">
    <property type="entry name" value="FATC_dom"/>
</dbReference>
<accession>A0A158R8B3</accession>
<dbReference type="Pfam" id="PF20500">
    <property type="entry name" value="DNA-PKcs_N"/>
    <property type="match status" value="1"/>
</dbReference>
<dbReference type="InterPro" id="IPR036940">
    <property type="entry name" value="PI3/4_kinase_cat_sf"/>
</dbReference>
<dbReference type="WBParaSite" id="TASK_0000509901-mRNA-1">
    <property type="protein sequence ID" value="TASK_0000509901-mRNA-1"/>
    <property type="gene ID" value="TASK_0000509901"/>
</dbReference>
<dbReference type="EMBL" id="UYRS01018392">
    <property type="protein sequence ID" value="VDK34511.1"/>
    <property type="molecule type" value="Genomic_DNA"/>
</dbReference>
<evidence type="ECO:0000313" key="5">
    <source>
        <dbReference type="WBParaSite" id="TASK_0000509901-mRNA-1"/>
    </source>
</evidence>
<reference evidence="5" key="1">
    <citation type="submission" date="2016-04" db="UniProtKB">
        <authorList>
            <consortium name="WormBaseParasite"/>
        </authorList>
    </citation>
    <scope>IDENTIFICATION</scope>
</reference>
<evidence type="ECO:0000259" key="2">
    <source>
        <dbReference type="PROSITE" id="PS50290"/>
    </source>
</evidence>
<dbReference type="GO" id="GO:0005634">
    <property type="term" value="C:nucleus"/>
    <property type="evidence" value="ECO:0007669"/>
    <property type="project" value="InterPro"/>
</dbReference>
<dbReference type="SMART" id="SM01344">
    <property type="entry name" value="NUC194"/>
    <property type="match status" value="1"/>
</dbReference>
<dbReference type="STRING" id="60517.A0A158R8B3"/>
<dbReference type="Gene3D" id="1.10.1070.11">
    <property type="entry name" value="Phosphatidylinositol 3-/4-kinase, catalytic domain"/>
    <property type="match status" value="1"/>
</dbReference>
<dbReference type="GO" id="GO:0000723">
    <property type="term" value="P:telomere maintenance"/>
    <property type="evidence" value="ECO:0007669"/>
    <property type="project" value="TreeGrafter"/>
</dbReference>